<keyword evidence="6 13" id="KW-0812">Transmembrane</keyword>
<evidence type="ECO:0000256" key="5">
    <source>
        <dbReference type="ARBA" id="ARBA00022617"/>
    </source>
</evidence>
<comment type="cofactor">
    <cofactor evidence="1">
        <name>heme b</name>
        <dbReference type="ChEBI" id="CHEBI:60344"/>
    </cofactor>
</comment>
<dbReference type="InterPro" id="IPR052168">
    <property type="entry name" value="Cytochrome_b561_oxidase"/>
</dbReference>
<feature type="transmembrane region" description="Helical" evidence="13">
    <location>
        <begin position="21"/>
        <end position="43"/>
    </location>
</feature>
<evidence type="ECO:0000256" key="4">
    <source>
        <dbReference type="ARBA" id="ARBA00022475"/>
    </source>
</evidence>
<reference evidence="15 16" key="1">
    <citation type="submission" date="2020-08" db="EMBL/GenBank/DDBJ databases">
        <title>Novel species isolated from subtropical streams in China.</title>
        <authorList>
            <person name="Lu H."/>
        </authorList>
    </citation>
    <scope>NUCLEOTIDE SEQUENCE [LARGE SCALE GENOMIC DNA]</scope>
    <source>
        <strain evidence="15 16">LX15W</strain>
    </source>
</reference>
<feature type="transmembrane region" description="Helical" evidence="13">
    <location>
        <begin position="94"/>
        <end position="117"/>
    </location>
</feature>
<feature type="domain" description="Cytochrome b561 bacterial/Ni-hydrogenase" evidence="14">
    <location>
        <begin position="14"/>
        <end position="184"/>
    </location>
</feature>
<dbReference type="RefSeq" id="WP_186941026.1">
    <property type="nucleotide sequence ID" value="NZ_JACOGA010000004.1"/>
</dbReference>
<keyword evidence="16" id="KW-1185">Reference proteome</keyword>
<evidence type="ECO:0000256" key="13">
    <source>
        <dbReference type="SAM" id="Phobius"/>
    </source>
</evidence>
<evidence type="ECO:0000313" key="16">
    <source>
        <dbReference type="Proteomes" id="UP000624279"/>
    </source>
</evidence>
<evidence type="ECO:0000256" key="12">
    <source>
        <dbReference type="ARBA" id="ARBA00037975"/>
    </source>
</evidence>
<accession>A0ABR6Y9T3</accession>
<evidence type="ECO:0000256" key="1">
    <source>
        <dbReference type="ARBA" id="ARBA00001970"/>
    </source>
</evidence>
<dbReference type="Proteomes" id="UP000624279">
    <property type="component" value="Unassembled WGS sequence"/>
</dbReference>
<evidence type="ECO:0000259" key="14">
    <source>
        <dbReference type="Pfam" id="PF01292"/>
    </source>
</evidence>
<feature type="transmembrane region" description="Helical" evidence="13">
    <location>
        <begin position="155"/>
        <end position="174"/>
    </location>
</feature>
<keyword evidence="11 13" id="KW-0472">Membrane</keyword>
<proteinExistence type="inferred from homology"/>
<evidence type="ECO:0000256" key="11">
    <source>
        <dbReference type="ARBA" id="ARBA00023136"/>
    </source>
</evidence>
<protein>
    <submittedName>
        <fullName evidence="15">Cytochrome b</fullName>
    </submittedName>
</protein>
<keyword evidence="5" id="KW-0349">Heme</keyword>
<keyword evidence="3" id="KW-0813">Transport</keyword>
<feature type="transmembrane region" description="Helical" evidence="13">
    <location>
        <begin position="55"/>
        <end position="74"/>
    </location>
</feature>
<comment type="caution">
    <text evidence="15">The sequence shown here is derived from an EMBL/GenBank/DDBJ whole genome shotgun (WGS) entry which is preliminary data.</text>
</comment>
<evidence type="ECO:0000256" key="3">
    <source>
        <dbReference type="ARBA" id="ARBA00022448"/>
    </source>
</evidence>
<dbReference type="Pfam" id="PF01292">
    <property type="entry name" value="Ni_hydr_CYTB"/>
    <property type="match status" value="1"/>
</dbReference>
<sequence length="185" mass="21055">MSIPKALPTVSDERYHKLSIGLHWFMLMLLIAVYACIELREIFPKGSDPRKAMKMWHFMLGLSVFAFALLRLIVRLRQTTPAIIPTPPAWQERIAKIMHIALYCLMLGMPIGGWMILSGEAQIIPFFGLELPPLIAPNKELADTIEDLHVTFGKVGYFLIGLHALAGLYHHYIVKDNTLKRMLPH</sequence>
<name>A0ABR6Y9T3_9BURK</name>
<evidence type="ECO:0000256" key="8">
    <source>
        <dbReference type="ARBA" id="ARBA00022982"/>
    </source>
</evidence>
<evidence type="ECO:0000256" key="2">
    <source>
        <dbReference type="ARBA" id="ARBA00004651"/>
    </source>
</evidence>
<dbReference type="PANTHER" id="PTHR30529">
    <property type="entry name" value="CYTOCHROME B561"/>
    <property type="match status" value="1"/>
</dbReference>
<dbReference type="InterPro" id="IPR016174">
    <property type="entry name" value="Di-haem_cyt_TM"/>
</dbReference>
<dbReference type="EMBL" id="JACOGA010000004">
    <property type="protein sequence ID" value="MBC3872977.1"/>
    <property type="molecule type" value="Genomic_DNA"/>
</dbReference>
<gene>
    <name evidence="15" type="ORF">H8K55_05215</name>
</gene>
<keyword evidence="9 13" id="KW-1133">Transmembrane helix</keyword>
<comment type="similarity">
    <text evidence="12">Belongs to the cytochrome b561 family.</text>
</comment>
<evidence type="ECO:0000256" key="10">
    <source>
        <dbReference type="ARBA" id="ARBA00023004"/>
    </source>
</evidence>
<keyword evidence="10" id="KW-0408">Iron</keyword>
<keyword evidence="7" id="KW-0479">Metal-binding</keyword>
<organism evidence="15 16">
    <name type="scientific">Undibacterium flavidum</name>
    <dbReference type="NCBI Taxonomy" id="2762297"/>
    <lineage>
        <taxon>Bacteria</taxon>
        <taxon>Pseudomonadati</taxon>
        <taxon>Pseudomonadota</taxon>
        <taxon>Betaproteobacteria</taxon>
        <taxon>Burkholderiales</taxon>
        <taxon>Oxalobacteraceae</taxon>
        <taxon>Undibacterium</taxon>
    </lineage>
</organism>
<dbReference type="InterPro" id="IPR011577">
    <property type="entry name" value="Cyt_b561_bac/Ni-Hgenase"/>
</dbReference>
<dbReference type="PANTHER" id="PTHR30529:SF3">
    <property type="entry name" value="CYTOCHROME B561 HOMOLOG 1"/>
    <property type="match status" value="1"/>
</dbReference>
<keyword evidence="8" id="KW-0249">Electron transport</keyword>
<evidence type="ECO:0000256" key="6">
    <source>
        <dbReference type="ARBA" id="ARBA00022692"/>
    </source>
</evidence>
<comment type="subcellular location">
    <subcellularLocation>
        <location evidence="2">Cell membrane</location>
        <topology evidence="2">Multi-pass membrane protein</topology>
    </subcellularLocation>
</comment>
<evidence type="ECO:0000313" key="15">
    <source>
        <dbReference type="EMBL" id="MBC3872977.1"/>
    </source>
</evidence>
<evidence type="ECO:0000256" key="7">
    <source>
        <dbReference type="ARBA" id="ARBA00022723"/>
    </source>
</evidence>
<evidence type="ECO:0000256" key="9">
    <source>
        <dbReference type="ARBA" id="ARBA00022989"/>
    </source>
</evidence>
<keyword evidence="4" id="KW-1003">Cell membrane</keyword>
<dbReference type="SUPFAM" id="SSF81342">
    <property type="entry name" value="Transmembrane di-heme cytochromes"/>
    <property type="match status" value="1"/>
</dbReference>